<sequence>MNQQLLDLQCLLKQNIFNNKTLNLSYEICLYQDEKFVLQILKIFAQRPEFSYLLLASFLNKSINVNSLFHYTKNASKEPLVLIGCFLQQYTVFIQTLIPTQTILDTVKSQLATNSYQDFVYNVNQIQITQFQEQMINDLAQQLLFNRKQLAQFTSSRQIDQFVNCLLMTNQLQQQQIILNKNYALASKKLNFSVSKYSLFQKINLDNQLKKQISLINDTLTILFQFDQQLLLQGPFYFINSYSSKDFQYNIIQLIDMEILQPDCMLKLIINLYGDYSMDTNKKQVIEVLSLFYYQYLVAYSSIKIILQHDNYQLILKDISSHLIGFMLNVTEYSSILIGIQVKLSFYNIQVAIYSQQFIQIIFNLRKLSEIKIINQSQLDQQILVYHQLYLFTSLSMVQQGQQLFAAKHINSLLSTDKQILKIQNLIFMIKDNNSEFIQLYFNLLLIELLFFDINYFYGQIIFQTSKQLQIYIVKLFNQHTVHQTCIVLLKQVQIYAQKQPQYSNIFLLQRFKMIEYQLGNQINKALVNTIIGDPIKQMIQLYLQQENQFIYKKIYKQNQPVTAKLCRATLQKTHDYMILQNIDSLLDTVDSSSFKIVLSNEYFSKNTYLFISIQNTLLFKLSLQTQAQSIQIPVQYTNTQPQNLSLEIEAIKQLQLGNIIGFIFNRFQSLSSTLETSLASYSQSQIQDLQKLDNFYMQFYNALPFLLFGPLVGLTRYSQTKQNTENNIESNLDQNLYTIAKLSFQSINQFKLFNFNIQQDQILKIIFILLSNEHVFNFKIKQKVYDNFTNYLIPILIKPTFLPFSLNRIPFATLELSYIQQQNLDTFILFYDKLNLITDITHVQRISIDPILNQIPLENTFSFINTIRYLKTSQKMHITASEQLPPSTNLFFVDSSLPQTQIRIRELLNNQKQSWVEITKPQAIIDSIKSTQHFIFAGHGGAENLLPHHKILQLESLPEAAILGCSSLCGNYFSGGRIRYTPEKNWRHGSIVIGCLWDMLSGELDRFAQGYVDGGMGIQGSFQGRKKMLLKSVFGVGIVVYG</sequence>
<name>V6LHN1_9EUKA</name>
<keyword evidence="3" id="KW-1185">Reference proteome</keyword>
<evidence type="ECO:0000313" key="2">
    <source>
        <dbReference type="EMBL" id="KAH0575624.1"/>
    </source>
</evidence>
<dbReference type="VEuPathDB" id="GiardiaDB:SS50377_23264"/>
<gene>
    <name evidence="1" type="ORF">SS50377_16128</name>
    <name evidence="2" type="ORF">SS50377_23264</name>
</gene>
<evidence type="ECO:0000313" key="3">
    <source>
        <dbReference type="Proteomes" id="UP000018208"/>
    </source>
</evidence>
<dbReference type="AlphaFoldDB" id="V6LHN1"/>
<dbReference type="Pfam" id="PF03568">
    <property type="entry name" value="Separin_C"/>
    <property type="match status" value="1"/>
</dbReference>
<dbReference type="EMBL" id="AUWU02000003">
    <property type="protein sequence ID" value="KAH0575624.1"/>
    <property type="molecule type" value="Genomic_DNA"/>
</dbReference>
<dbReference type="EMBL" id="KI546129">
    <property type="protein sequence ID" value="EST44062.1"/>
    <property type="molecule type" value="Genomic_DNA"/>
</dbReference>
<reference evidence="1 2" key="1">
    <citation type="journal article" date="2014" name="PLoS Genet.">
        <title>The Genome of Spironucleus salmonicida Highlights a Fish Pathogen Adapted to Fluctuating Environments.</title>
        <authorList>
            <person name="Xu F."/>
            <person name="Jerlstrom-Hultqvist J."/>
            <person name="Einarsson E."/>
            <person name="Astvaldsson A."/>
            <person name="Svard S.G."/>
            <person name="Andersson J.O."/>
        </authorList>
    </citation>
    <scope>NUCLEOTIDE SEQUENCE</scope>
    <source>
        <strain evidence="2">ATCC 50377</strain>
    </source>
</reference>
<protein>
    <submittedName>
        <fullName evidence="1">Separase</fullName>
    </submittedName>
</protein>
<reference evidence="2" key="2">
    <citation type="submission" date="2020-12" db="EMBL/GenBank/DDBJ databases">
        <title>New Spironucleus salmonicida genome in near-complete chromosomes.</title>
        <authorList>
            <person name="Xu F."/>
            <person name="Kurt Z."/>
            <person name="Jimenez-Gonzalez A."/>
            <person name="Astvaldsson A."/>
            <person name="Andersson J.O."/>
            <person name="Svard S.G."/>
        </authorList>
    </citation>
    <scope>NUCLEOTIDE SEQUENCE</scope>
    <source>
        <strain evidence="2">ATCC 50377</strain>
    </source>
</reference>
<dbReference type="OrthoDB" id="10255632at2759"/>
<organism evidence="1">
    <name type="scientific">Spironucleus salmonicida</name>
    <dbReference type="NCBI Taxonomy" id="348837"/>
    <lineage>
        <taxon>Eukaryota</taxon>
        <taxon>Metamonada</taxon>
        <taxon>Diplomonadida</taxon>
        <taxon>Hexamitidae</taxon>
        <taxon>Hexamitinae</taxon>
        <taxon>Spironucleus</taxon>
    </lineage>
</organism>
<accession>V6LHN1</accession>
<evidence type="ECO:0000313" key="1">
    <source>
        <dbReference type="EMBL" id="EST44062.1"/>
    </source>
</evidence>
<dbReference type="Proteomes" id="UP000018208">
    <property type="component" value="Unassembled WGS sequence"/>
</dbReference>
<proteinExistence type="predicted"/>